<dbReference type="Proteomes" id="UP000244722">
    <property type="component" value="Unassembled WGS sequence"/>
</dbReference>
<evidence type="ECO:0000313" key="3">
    <source>
        <dbReference type="Proteomes" id="UP000244722"/>
    </source>
</evidence>
<name>A0A2T6ZBL6_TUBBO</name>
<keyword evidence="3" id="KW-1185">Reference proteome</keyword>
<feature type="compositionally biased region" description="Polar residues" evidence="1">
    <location>
        <begin position="169"/>
        <end position="213"/>
    </location>
</feature>
<dbReference type="OrthoDB" id="5425868at2759"/>
<dbReference type="EMBL" id="NESQ01000447">
    <property type="protein sequence ID" value="PUU72885.1"/>
    <property type="molecule type" value="Genomic_DNA"/>
</dbReference>
<proteinExistence type="predicted"/>
<feature type="region of interest" description="Disordered" evidence="1">
    <location>
        <begin position="167"/>
        <end position="213"/>
    </location>
</feature>
<protein>
    <submittedName>
        <fullName evidence="2">Uncharacterized protein</fullName>
    </submittedName>
</protein>
<sequence>MSFSKFLARSTTAVRTGTFRYPANRMHTSINRCLRPAISHAQQRGGLPITILRHSTSLLRSEAKSLKHSREQHAGFREQEAIHSHDQQANSFQQFEDQLNRYKEQQAQFREQEATHSREHAISFQNFEDQLNRYKEQQAQFREQEATHSREHAISFQNFEDQLNRYREQQAQSREQETLGSQKQQETLDSQKQQETLDSQEQQETLDSQKQQVTLRSQKQLARSLEQFEGKLKRNWEQQDPLLKQFQELKQQFQMRVEQKNIQNHKLLVGSSLLSPSTRFLIFQQCAALEERTKRMKLEGRYNACGALERIVDQAILEGKISPTAIITKGLRELAEGREFTNILELEVKARKLYDRQVMEAFEDLYRKSKYNVYGNDGATIIVSETSWMDNERAALVCLLKLQSSWPCPLPWKEELRESPKGDK</sequence>
<evidence type="ECO:0000256" key="1">
    <source>
        <dbReference type="SAM" id="MobiDB-lite"/>
    </source>
</evidence>
<comment type="caution">
    <text evidence="2">The sequence shown here is derived from an EMBL/GenBank/DDBJ whole genome shotgun (WGS) entry which is preliminary data.</text>
</comment>
<reference evidence="2 3" key="1">
    <citation type="submission" date="2017-04" db="EMBL/GenBank/DDBJ databases">
        <title>Draft genome sequence of Tuber borchii Vittad., a whitish edible truffle.</title>
        <authorList>
            <consortium name="DOE Joint Genome Institute"/>
            <person name="Murat C."/>
            <person name="Kuo A."/>
            <person name="Barry K.W."/>
            <person name="Clum A."/>
            <person name="Dockter R.B."/>
            <person name="Fauchery L."/>
            <person name="Iotti M."/>
            <person name="Kohler A."/>
            <person name="Labutti K."/>
            <person name="Lindquist E.A."/>
            <person name="Lipzen A."/>
            <person name="Ohm R.A."/>
            <person name="Wang M."/>
            <person name="Grigoriev I.V."/>
            <person name="Zambonelli A."/>
            <person name="Martin F.M."/>
        </authorList>
    </citation>
    <scope>NUCLEOTIDE SEQUENCE [LARGE SCALE GENOMIC DNA]</scope>
    <source>
        <strain evidence="2 3">Tbo3840</strain>
    </source>
</reference>
<accession>A0A2T6ZBL6</accession>
<gene>
    <name evidence="2" type="ORF">B9Z19DRAFT_1069416</name>
</gene>
<evidence type="ECO:0000313" key="2">
    <source>
        <dbReference type="EMBL" id="PUU72885.1"/>
    </source>
</evidence>
<dbReference type="AlphaFoldDB" id="A0A2T6ZBL6"/>
<organism evidence="2 3">
    <name type="scientific">Tuber borchii</name>
    <name type="common">White truffle</name>
    <dbReference type="NCBI Taxonomy" id="42251"/>
    <lineage>
        <taxon>Eukaryota</taxon>
        <taxon>Fungi</taxon>
        <taxon>Dikarya</taxon>
        <taxon>Ascomycota</taxon>
        <taxon>Pezizomycotina</taxon>
        <taxon>Pezizomycetes</taxon>
        <taxon>Pezizales</taxon>
        <taxon>Tuberaceae</taxon>
        <taxon>Tuber</taxon>
    </lineage>
</organism>